<gene>
    <name evidence="2" type="ORF">GHT09_008089</name>
    <name evidence="3" type="ORF">MONAX_5E043245</name>
</gene>
<feature type="region of interest" description="Disordered" evidence="1">
    <location>
        <begin position="1"/>
        <end position="111"/>
    </location>
</feature>
<dbReference type="Proteomes" id="UP000335636">
    <property type="component" value="Unassembled WGS sequence"/>
</dbReference>
<dbReference type="Proteomes" id="UP000662637">
    <property type="component" value="Unassembled WGS sequence"/>
</dbReference>
<dbReference type="AlphaFoldDB" id="A0A5E4AEB1"/>
<feature type="compositionally biased region" description="Low complexity" evidence="1">
    <location>
        <begin position="33"/>
        <end position="44"/>
    </location>
</feature>
<evidence type="ECO:0000313" key="4">
    <source>
        <dbReference type="Proteomes" id="UP000335636"/>
    </source>
</evidence>
<dbReference type="EMBL" id="WJEC01008091">
    <property type="protein sequence ID" value="KAF7463986.1"/>
    <property type="molecule type" value="Genomic_DNA"/>
</dbReference>
<evidence type="ECO:0000313" key="2">
    <source>
        <dbReference type="EMBL" id="KAF7463986.1"/>
    </source>
</evidence>
<sequence>MAPLLPPAMAPRVPAPLLSVSESGRRRRRPSARSRLSAAAILGSQEPPRERARSVHVHRSHRPTASESEPRLHRRRGDPPLQTPPVPRPPSAAVAAAGPRGPSCVVGGPCA</sequence>
<organism evidence="3 4">
    <name type="scientific">Marmota monax</name>
    <name type="common">Woodchuck</name>
    <dbReference type="NCBI Taxonomy" id="9995"/>
    <lineage>
        <taxon>Eukaryota</taxon>
        <taxon>Metazoa</taxon>
        <taxon>Chordata</taxon>
        <taxon>Craniata</taxon>
        <taxon>Vertebrata</taxon>
        <taxon>Euteleostomi</taxon>
        <taxon>Mammalia</taxon>
        <taxon>Eutheria</taxon>
        <taxon>Euarchontoglires</taxon>
        <taxon>Glires</taxon>
        <taxon>Rodentia</taxon>
        <taxon>Sciuromorpha</taxon>
        <taxon>Sciuridae</taxon>
        <taxon>Xerinae</taxon>
        <taxon>Marmotini</taxon>
        <taxon>Marmota</taxon>
    </lineage>
</organism>
<proteinExistence type="predicted"/>
<reference evidence="3 4" key="1">
    <citation type="submission" date="2019-04" db="EMBL/GenBank/DDBJ databases">
        <authorList>
            <person name="Alioto T."/>
            <person name="Alioto T."/>
        </authorList>
    </citation>
    <scope>NUCLEOTIDE SEQUENCE [LARGE SCALE GENOMIC DNA]</scope>
</reference>
<evidence type="ECO:0000313" key="3">
    <source>
        <dbReference type="EMBL" id="VTJ55693.1"/>
    </source>
</evidence>
<reference evidence="2" key="2">
    <citation type="submission" date="2020-08" db="EMBL/GenBank/DDBJ databases">
        <authorList>
            <person name="Shumante A."/>
            <person name="Zimin A.V."/>
            <person name="Puiu D."/>
            <person name="Salzberg S.L."/>
        </authorList>
    </citation>
    <scope>NUCLEOTIDE SEQUENCE</scope>
    <source>
        <strain evidence="2">WC2-LM</strain>
        <tissue evidence="2">Liver</tissue>
    </source>
</reference>
<name>A0A5E4AEB1_MARMO</name>
<accession>A0A5E4AEB1</accession>
<evidence type="ECO:0000256" key="1">
    <source>
        <dbReference type="SAM" id="MobiDB-lite"/>
    </source>
</evidence>
<feature type="compositionally biased region" description="Low complexity" evidence="1">
    <location>
        <begin position="91"/>
        <end position="103"/>
    </location>
</feature>
<keyword evidence="4" id="KW-1185">Reference proteome</keyword>
<protein>
    <submittedName>
        <fullName evidence="3">Uncharacterized protein</fullName>
    </submittedName>
</protein>
<feature type="compositionally biased region" description="Pro residues" evidence="1">
    <location>
        <begin position="81"/>
        <end position="90"/>
    </location>
</feature>
<feature type="compositionally biased region" description="Low complexity" evidence="1">
    <location>
        <begin position="10"/>
        <end position="22"/>
    </location>
</feature>
<dbReference type="EMBL" id="CABDUW010000055">
    <property type="protein sequence ID" value="VTJ55693.1"/>
    <property type="molecule type" value="Genomic_DNA"/>
</dbReference>